<evidence type="ECO:0000313" key="3">
    <source>
        <dbReference type="Proteomes" id="UP000821866"/>
    </source>
</evidence>
<accession>A0A9J6EAE3</accession>
<sequence length="238" mass="25519">MFAAKPASQTAPGSKRVAPGCVPGTRAKFRNYLTPQGVANENKCPPTRPVLHANNQCTLAVNLSQHASAMPTDGIAEPDSVPRKQEPMRPCPRASYHRTKTEEQQRHCRRFFSSGSPSPLLRTSSPTTITENHQEGGRVGGRRRPRLLADTCHAYHHGSCPGGAALGGVVVRVHLSSPPAAKMAPSGVAPLGGVGGGKKKRAIGGEKAPEPLPPAPPTHRRYTSRHRRQARRNGRMAR</sequence>
<organism evidence="2 3">
    <name type="scientific">Rhipicephalus microplus</name>
    <name type="common">Cattle tick</name>
    <name type="synonym">Boophilus microplus</name>
    <dbReference type="NCBI Taxonomy" id="6941"/>
    <lineage>
        <taxon>Eukaryota</taxon>
        <taxon>Metazoa</taxon>
        <taxon>Ecdysozoa</taxon>
        <taxon>Arthropoda</taxon>
        <taxon>Chelicerata</taxon>
        <taxon>Arachnida</taxon>
        <taxon>Acari</taxon>
        <taxon>Parasitiformes</taxon>
        <taxon>Ixodida</taxon>
        <taxon>Ixodoidea</taxon>
        <taxon>Ixodidae</taxon>
        <taxon>Rhipicephalinae</taxon>
        <taxon>Rhipicephalus</taxon>
        <taxon>Boophilus</taxon>
    </lineage>
</organism>
<dbReference type="Proteomes" id="UP000821866">
    <property type="component" value="Chromosome 3"/>
</dbReference>
<feature type="compositionally biased region" description="Basic residues" evidence="1">
    <location>
        <begin position="218"/>
        <end position="238"/>
    </location>
</feature>
<keyword evidence="3" id="KW-1185">Reference proteome</keyword>
<reference evidence="2" key="2">
    <citation type="submission" date="2021-09" db="EMBL/GenBank/DDBJ databases">
        <authorList>
            <person name="Jia N."/>
            <person name="Wang J."/>
            <person name="Shi W."/>
            <person name="Du L."/>
            <person name="Sun Y."/>
            <person name="Zhan W."/>
            <person name="Jiang J."/>
            <person name="Wang Q."/>
            <person name="Zhang B."/>
            <person name="Ji P."/>
            <person name="Sakyi L.B."/>
            <person name="Cui X."/>
            <person name="Yuan T."/>
            <person name="Jiang B."/>
            <person name="Yang W."/>
            <person name="Lam T.T.-Y."/>
            <person name="Chang Q."/>
            <person name="Ding S."/>
            <person name="Wang X."/>
            <person name="Zhu J."/>
            <person name="Ruan X."/>
            <person name="Zhao L."/>
            <person name="Wei J."/>
            <person name="Que T."/>
            <person name="Du C."/>
            <person name="Cheng J."/>
            <person name="Dai P."/>
            <person name="Han X."/>
            <person name="Huang E."/>
            <person name="Gao Y."/>
            <person name="Liu J."/>
            <person name="Shao H."/>
            <person name="Ye R."/>
            <person name="Li L."/>
            <person name="Wei W."/>
            <person name="Wang X."/>
            <person name="Wang C."/>
            <person name="Huo Q."/>
            <person name="Li W."/>
            <person name="Guo W."/>
            <person name="Chen H."/>
            <person name="Chen S."/>
            <person name="Zhou L."/>
            <person name="Zhou L."/>
            <person name="Ni X."/>
            <person name="Tian J."/>
            <person name="Zhou Y."/>
            <person name="Sheng Y."/>
            <person name="Liu T."/>
            <person name="Pan Y."/>
            <person name="Xia L."/>
            <person name="Li J."/>
            <person name="Zhao F."/>
            <person name="Cao W."/>
        </authorList>
    </citation>
    <scope>NUCLEOTIDE SEQUENCE</scope>
    <source>
        <strain evidence="2">Rmic-2018</strain>
        <tissue evidence="2">Larvae</tissue>
    </source>
</reference>
<comment type="caution">
    <text evidence="2">The sequence shown here is derived from an EMBL/GenBank/DDBJ whole genome shotgun (WGS) entry which is preliminary data.</text>
</comment>
<gene>
    <name evidence="2" type="ORF">HPB51_014472</name>
</gene>
<dbReference type="EMBL" id="JABSTU010000005">
    <property type="protein sequence ID" value="KAH8031260.1"/>
    <property type="molecule type" value="Genomic_DNA"/>
</dbReference>
<feature type="compositionally biased region" description="Low complexity" evidence="1">
    <location>
        <begin position="113"/>
        <end position="128"/>
    </location>
</feature>
<evidence type="ECO:0000256" key="1">
    <source>
        <dbReference type="SAM" id="MobiDB-lite"/>
    </source>
</evidence>
<proteinExistence type="predicted"/>
<evidence type="ECO:0000313" key="2">
    <source>
        <dbReference type="EMBL" id="KAH8031260.1"/>
    </source>
</evidence>
<protein>
    <submittedName>
        <fullName evidence="2">Uncharacterized protein</fullName>
    </submittedName>
</protein>
<feature type="region of interest" description="Disordered" evidence="1">
    <location>
        <begin position="1"/>
        <end position="22"/>
    </location>
</feature>
<feature type="region of interest" description="Disordered" evidence="1">
    <location>
        <begin position="70"/>
        <end position="142"/>
    </location>
</feature>
<feature type="region of interest" description="Disordered" evidence="1">
    <location>
        <begin position="190"/>
        <end position="238"/>
    </location>
</feature>
<name>A0A9J6EAE3_RHIMP</name>
<reference evidence="2" key="1">
    <citation type="journal article" date="2020" name="Cell">
        <title>Large-Scale Comparative Analyses of Tick Genomes Elucidate Their Genetic Diversity and Vector Capacities.</title>
        <authorList>
            <consortium name="Tick Genome and Microbiome Consortium (TIGMIC)"/>
            <person name="Jia N."/>
            <person name="Wang J."/>
            <person name="Shi W."/>
            <person name="Du L."/>
            <person name="Sun Y."/>
            <person name="Zhan W."/>
            <person name="Jiang J.F."/>
            <person name="Wang Q."/>
            <person name="Zhang B."/>
            <person name="Ji P."/>
            <person name="Bell-Sakyi L."/>
            <person name="Cui X.M."/>
            <person name="Yuan T.T."/>
            <person name="Jiang B.G."/>
            <person name="Yang W.F."/>
            <person name="Lam T.T."/>
            <person name="Chang Q.C."/>
            <person name="Ding S.J."/>
            <person name="Wang X.J."/>
            <person name="Zhu J.G."/>
            <person name="Ruan X.D."/>
            <person name="Zhao L."/>
            <person name="Wei J.T."/>
            <person name="Ye R.Z."/>
            <person name="Que T.C."/>
            <person name="Du C.H."/>
            <person name="Zhou Y.H."/>
            <person name="Cheng J.X."/>
            <person name="Dai P.F."/>
            <person name="Guo W.B."/>
            <person name="Han X.H."/>
            <person name="Huang E.J."/>
            <person name="Li L.F."/>
            <person name="Wei W."/>
            <person name="Gao Y.C."/>
            <person name="Liu J.Z."/>
            <person name="Shao H.Z."/>
            <person name="Wang X."/>
            <person name="Wang C.C."/>
            <person name="Yang T.C."/>
            <person name="Huo Q.B."/>
            <person name="Li W."/>
            <person name="Chen H.Y."/>
            <person name="Chen S.E."/>
            <person name="Zhou L.G."/>
            <person name="Ni X.B."/>
            <person name="Tian J.H."/>
            <person name="Sheng Y."/>
            <person name="Liu T."/>
            <person name="Pan Y.S."/>
            <person name="Xia L.Y."/>
            <person name="Li J."/>
            <person name="Zhao F."/>
            <person name="Cao W.C."/>
        </authorList>
    </citation>
    <scope>NUCLEOTIDE SEQUENCE</scope>
    <source>
        <strain evidence="2">Rmic-2018</strain>
    </source>
</reference>
<dbReference type="AlphaFoldDB" id="A0A9J6EAE3"/>